<accession>A0ABR3VAH0</accession>
<evidence type="ECO:0000256" key="4">
    <source>
        <dbReference type="SAM" id="MobiDB-lite"/>
    </source>
</evidence>
<proteinExistence type="inferred from homology"/>
<evidence type="ECO:0000256" key="2">
    <source>
        <dbReference type="ARBA" id="ARBA00022801"/>
    </source>
</evidence>
<keyword evidence="2 3" id="KW-0378">Hydrolase</keyword>
<protein>
    <recommendedName>
        <fullName evidence="3">Carboxylic ester hydrolase</fullName>
        <ecNumber evidence="3">3.1.1.-</ecNumber>
    </recommendedName>
</protein>
<dbReference type="Gene3D" id="3.40.50.1820">
    <property type="entry name" value="alpha/beta hydrolase"/>
    <property type="match status" value="1"/>
</dbReference>
<feature type="region of interest" description="Disordered" evidence="4">
    <location>
        <begin position="57"/>
        <end position="92"/>
    </location>
</feature>
<reference evidence="6 7" key="1">
    <citation type="journal article" date="2024" name="Commun. Biol.">
        <title>Comparative genomic analysis of thermophilic fungi reveals convergent evolutionary adaptations and gene losses.</title>
        <authorList>
            <person name="Steindorff A.S."/>
            <person name="Aguilar-Pontes M.V."/>
            <person name="Robinson A.J."/>
            <person name="Andreopoulos B."/>
            <person name="LaButti K."/>
            <person name="Kuo A."/>
            <person name="Mondo S."/>
            <person name="Riley R."/>
            <person name="Otillar R."/>
            <person name="Haridas S."/>
            <person name="Lipzen A."/>
            <person name="Grimwood J."/>
            <person name="Schmutz J."/>
            <person name="Clum A."/>
            <person name="Reid I.D."/>
            <person name="Moisan M.C."/>
            <person name="Butler G."/>
            <person name="Nguyen T.T.M."/>
            <person name="Dewar K."/>
            <person name="Conant G."/>
            <person name="Drula E."/>
            <person name="Henrissat B."/>
            <person name="Hansel C."/>
            <person name="Singer S."/>
            <person name="Hutchinson M.I."/>
            <person name="de Vries R.P."/>
            <person name="Natvig D.O."/>
            <person name="Powell A.J."/>
            <person name="Tsang A."/>
            <person name="Grigoriev I.V."/>
        </authorList>
    </citation>
    <scope>NUCLEOTIDE SEQUENCE [LARGE SCALE GENOMIC DNA]</scope>
    <source>
        <strain evidence="6 7">CBS 620.91</strain>
    </source>
</reference>
<evidence type="ECO:0000256" key="3">
    <source>
        <dbReference type="RuleBase" id="RU361235"/>
    </source>
</evidence>
<comment type="similarity">
    <text evidence="1 3">Belongs to the type-B carboxylesterase/lipase family.</text>
</comment>
<feature type="compositionally biased region" description="Polar residues" evidence="4">
    <location>
        <begin position="68"/>
        <end position="89"/>
    </location>
</feature>
<feature type="domain" description="Carboxylesterase type B" evidence="5">
    <location>
        <begin position="91"/>
        <end position="606"/>
    </location>
</feature>
<name>A0ABR3VAH0_HUMIN</name>
<dbReference type="InterPro" id="IPR029058">
    <property type="entry name" value="AB_hydrolase_fold"/>
</dbReference>
<dbReference type="Pfam" id="PF00135">
    <property type="entry name" value="COesterase"/>
    <property type="match status" value="1"/>
</dbReference>
<dbReference type="EC" id="3.1.1.-" evidence="3"/>
<evidence type="ECO:0000313" key="6">
    <source>
        <dbReference type="EMBL" id="KAL1838782.1"/>
    </source>
</evidence>
<sequence>MICATQLLKLSPSRRWTVLAWLWLSLVLGLLLARIYFYGFGLGFNYHELPGSPLDFTTKGGPKEVSPPHTNQTASTDTPPTMKPGSSSAKEPAVVLRQGTYVGVTLLASQRFPKAIEAFRGVPYAQDTGGQNRLRPPQPLPESSETFDAIGFGKICPSEGVIRRNMSENCLNANIYRPAGLVDRDGFAKDDSKARPRLPVIVYVHGGGFNVGHGTERNMASFVAWAENPLVAVSFNYRVGPLGFLPSEVTAREGLLNLGLRDQQMLFEWVQKNIEAFGGDPKNVTVMGLSAGAHSIGHHIIHYARDPASAPFQRAILESGAATARAVFYPTHPRHLIQFREFLDAAGASHVPESEIISHLRTLPLATIVRASRVVWDKYVPAVTWPFQPVIDGPNPFAASSRTSNNSLPPIIPTLPLNAWTSSLHLRIPIITGFNTNEGTGFIPHLATTNSDFRSFFQTLIPSLTPSDLDQLESLYPDPVTHPSSPYRRVPRGKGAQWARLDAAYAHYAYICPVLQTAHYMQQSGVADVYVYRYAATALHGTANHADESPVVAHDVQVLRGKAGLRKVAEAMHGRFARFAAGVLNGNSTHSNSVGGGEGDEEEWPRFVSPFSEDGAGGEKGTGKMLVFGEGNDERSGGKRTGTPVKVVEMTELEKDACRFWWERVPLSEGLGRRLESIPSPRL</sequence>
<dbReference type="InterPro" id="IPR002018">
    <property type="entry name" value="CarbesteraseB"/>
</dbReference>
<gene>
    <name evidence="6" type="ORF">VTJ49DRAFT_2210</name>
</gene>
<dbReference type="EMBL" id="JAZGSY010000193">
    <property type="protein sequence ID" value="KAL1838782.1"/>
    <property type="molecule type" value="Genomic_DNA"/>
</dbReference>
<comment type="caution">
    <text evidence="6">The sequence shown here is derived from an EMBL/GenBank/DDBJ whole genome shotgun (WGS) entry which is preliminary data.</text>
</comment>
<dbReference type="PANTHER" id="PTHR11559">
    <property type="entry name" value="CARBOXYLESTERASE"/>
    <property type="match status" value="1"/>
</dbReference>
<dbReference type="InterPro" id="IPR019826">
    <property type="entry name" value="Carboxylesterase_B_AS"/>
</dbReference>
<dbReference type="PROSITE" id="PS00122">
    <property type="entry name" value="CARBOXYLESTERASE_B_1"/>
    <property type="match status" value="1"/>
</dbReference>
<evidence type="ECO:0000313" key="7">
    <source>
        <dbReference type="Proteomes" id="UP001583172"/>
    </source>
</evidence>
<evidence type="ECO:0000256" key="1">
    <source>
        <dbReference type="ARBA" id="ARBA00005964"/>
    </source>
</evidence>
<dbReference type="SUPFAM" id="SSF53474">
    <property type="entry name" value="alpha/beta-Hydrolases"/>
    <property type="match status" value="1"/>
</dbReference>
<organism evidence="6 7">
    <name type="scientific">Humicola insolens</name>
    <name type="common">Soft-rot fungus</name>
    <dbReference type="NCBI Taxonomy" id="85995"/>
    <lineage>
        <taxon>Eukaryota</taxon>
        <taxon>Fungi</taxon>
        <taxon>Dikarya</taxon>
        <taxon>Ascomycota</taxon>
        <taxon>Pezizomycotina</taxon>
        <taxon>Sordariomycetes</taxon>
        <taxon>Sordariomycetidae</taxon>
        <taxon>Sordariales</taxon>
        <taxon>Chaetomiaceae</taxon>
        <taxon>Mycothermus</taxon>
    </lineage>
</organism>
<dbReference type="Proteomes" id="UP001583172">
    <property type="component" value="Unassembled WGS sequence"/>
</dbReference>
<evidence type="ECO:0000259" key="5">
    <source>
        <dbReference type="Pfam" id="PF00135"/>
    </source>
</evidence>
<keyword evidence="7" id="KW-1185">Reference proteome</keyword>
<dbReference type="InterPro" id="IPR050309">
    <property type="entry name" value="Type-B_Carboxylest/Lipase"/>
</dbReference>